<dbReference type="PANTHER" id="PTHR20982:SF3">
    <property type="entry name" value="MITOCHONDRIAL RIBOSOME RECYCLING FACTOR PSEUDO 1"/>
    <property type="match status" value="1"/>
</dbReference>
<dbReference type="Proteomes" id="UP000325187">
    <property type="component" value="Unassembled WGS sequence"/>
</dbReference>
<dbReference type="CDD" id="cd00520">
    <property type="entry name" value="RRF"/>
    <property type="match status" value="1"/>
</dbReference>
<name>A0A5A7N0I7_9PROT</name>
<dbReference type="PANTHER" id="PTHR20982">
    <property type="entry name" value="RIBOSOME RECYCLING FACTOR"/>
    <property type="match status" value="1"/>
</dbReference>
<dbReference type="HAMAP" id="MF_00040">
    <property type="entry name" value="RRF"/>
    <property type="match status" value="1"/>
</dbReference>
<evidence type="ECO:0000256" key="5">
    <source>
        <dbReference type="ARBA" id="ARBA00025050"/>
    </source>
</evidence>
<dbReference type="Gene3D" id="3.30.1360.40">
    <property type="match status" value="1"/>
</dbReference>
<dbReference type="GO" id="GO:0002184">
    <property type="term" value="P:cytoplasmic translational termination"/>
    <property type="evidence" value="ECO:0007669"/>
    <property type="project" value="TreeGrafter"/>
</dbReference>
<evidence type="ECO:0000256" key="1">
    <source>
        <dbReference type="ARBA" id="ARBA00004496"/>
    </source>
</evidence>
<keyword evidence="3 6" id="KW-0963">Cytoplasm</keyword>
<keyword evidence="4 6" id="KW-0648">Protein biosynthesis</keyword>
<accession>A0A5A7MLL0</accession>
<dbReference type="Proteomes" id="UP000322084">
    <property type="component" value="Unassembled WGS sequence"/>
</dbReference>
<evidence type="ECO:0000256" key="6">
    <source>
        <dbReference type="HAMAP-Rule" id="MF_00040"/>
    </source>
</evidence>
<feature type="domain" description="Ribosome recycling factor" evidence="7">
    <location>
        <begin position="20"/>
        <end position="183"/>
    </location>
</feature>
<evidence type="ECO:0000313" key="11">
    <source>
        <dbReference type="Proteomes" id="UP000325187"/>
    </source>
</evidence>
<protein>
    <recommendedName>
        <fullName evidence="6">Ribosome-recycling factor</fullName>
        <shortName evidence="6">RRF</shortName>
    </recommendedName>
    <alternativeName>
        <fullName evidence="6">Ribosome-releasing factor</fullName>
    </alternativeName>
</protein>
<accession>A0A5A7N0I7</accession>
<evidence type="ECO:0000313" key="10">
    <source>
        <dbReference type="Proteomes" id="UP000322084"/>
    </source>
</evidence>
<evidence type="ECO:0000256" key="3">
    <source>
        <dbReference type="ARBA" id="ARBA00022490"/>
    </source>
</evidence>
<dbReference type="Pfam" id="PF01765">
    <property type="entry name" value="RRF"/>
    <property type="match status" value="1"/>
</dbReference>
<gene>
    <name evidence="6 9" type="primary">frr</name>
    <name evidence="8" type="ORF">JCM17844_04780</name>
    <name evidence="9" type="ORF">JCM17845_17870</name>
</gene>
<sequence length="185" mass="20715">MAEPDIKDLERRMNGAVETLRQDFAGLRTGRANTAMLDPVMVDVYGAAMPINQVATISTPEARLLSVQVWDRSNVSAVEKAIRNSGLGLNPMTEGSTLRIPVPELNEERRREMSKVASKYAEQSKVAIRNVRRDGMDGVKKSEKNGDLAQDDAKKWSERIQKLTDDHIAQVDEILSHKEKEIMQV</sequence>
<dbReference type="EMBL" id="BKCM01000008">
    <property type="protein sequence ID" value="GER01164.1"/>
    <property type="molecule type" value="Genomic_DNA"/>
</dbReference>
<evidence type="ECO:0000256" key="2">
    <source>
        <dbReference type="ARBA" id="ARBA00005912"/>
    </source>
</evidence>
<evidence type="ECO:0000259" key="7">
    <source>
        <dbReference type="Pfam" id="PF01765"/>
    </source>
</evidence>
<evidence type="ECO:0000313" key="8">
    <source>
        <dbReference type="EMBL" id="GEQ96841.1"/>
    </source>
</evidence>
<proteinExistence type="inferred from homology"/>
<comment type="similarity">
    <text evidence="2 6">Belongs to the RRF family.</text>
</comment>
<dbReference type="AlphaFoldDB" id="A0A5A7N0I7"/>
<evidence type="ECO:0000256" key="4">
    <source>
        <dbReference type="ARBA" id="ARBA00022917"/>
    </source>
</evidence>
<reference evidence="10 11" key="1">
    <citation type="submission" date="2019-09" db="EMBL/GenBank/DDBJ databases">
        <title>NBRP : Genome information of microbial organism related human and environment.</title>
        <authorList>
            <person name="Hattori M."/>
            <person name="Oshima K."/>
            <person name="Inaba H."/>
            <person name="Suda W."/>
            <person name="Sakamoto M."/>
            <person name="Iino T."/>
            <person name="Kitahara M."/>
            <person name="Oshida Y."/>
            <person name="Iida T."/>
            <person name="Kudo T."/>
            <person name="Itoh T."/>
            <person name="Ohkuma M."/>
        </authorList>
    </citation>
    <scope>NUCLEOTIDE SEQUENCE [LARGE SCALE GENOMIC DNA]</scope>
    <source>
        <strain evidence="8 10">Hi-2</strain>
        <strain evidence="9 11">Mie-1</strain>
    </source>
</reference>
<organism evidence="9 11">
    <name type="scientific">Iodidimonas gelatinilytica</name>
    <dbReference type="NCBI Taxonomy" id="1236966"/>
    <lineage>
        <taxon>Bacteria</taxon>
        <taxon>Pseudomonadati</taxon>
        <taxon>Pseudomonadota</taxon>
        <taxon>Alphaproteobacteria</taxon>
        <taxon>Iodidimonadales</taxon>
        <taxon>Iodidimonadaceae</taxon>
        <taxon>Iodidimonas</taxon>
    </lineage>
</organism>
<dbReference type="InterPro" id="IPR023584">
    <property type="entry name" value="Ribosome_recyc_fac_dom"/>
</dbReference>
<dbReference type="GO" id="GO:0005829">
    <property type="term" value="C:cytosol"/>
    <property type="evidence" value="ECO:0007669"/>
    <property type="project" value="GOC"/>
</dbReference>
<comment type="caution">
    <text evidence="9">The sequence shown here is derived from an EMBL/GenBank/DDBJ whole genome shotgun (WGS) entry which is preliminary data.</text>
</comment>
<keyword evidence="11" id="KW-1185">Reference proteome</keyword>
<dbReference type="Gene3D" id="1.10.132.20">
    <property type="entry name" value="Ribosome-recycling factor"/>
    <property type="match status" value="1"/>
</dbReference>
<dbReference type="FunFam" id="3.30.1360.40:FF:000001">
    <property type="entry name" value="Ribosome-recycling factor"/>
    <property type="match status" value="1"/>
</dbReference>
<dbReference type="InterPro" id="IPR036191">
    <property type="entry name" value="RRF_sf"/>
</dbReference>
<comment type="subcellular location">
    <subcellularLocation>
        <location evidence="1 6">Cytoplasm</location>
    </subcellularLocation>
</comment>
<dbReference type="SUPFAM" id="SSF55194">
    <property type="entry name" value="Ribosome recycling factor, RRF"/>
    <property type="match status" value="1"/>
</dbReference>
<dbReference type="EMBL" id="BKCL01000001">
    <property type="protein sequence ID" value="GEQ96841.1"/>
    <property type="molecule type" value="Genomic_DNA"/>
</dbReference>
<dbReference type="RefSeq" id="WP_149999428.1">
    <property type="nucleotide sequence ID" value="NZ_BKCL01000001.1"/>
</dbReference>
<dbReference type="InterPro" id="IPR002661">
    <property type="entry name" value="Ribosome_recyc_fac"/>
</dbReference>
<evidence type="ECO:0000313" key="9">
    <source>
        <dbReference type="EMBL" id="GER01164.1"/>
    </source>
</evidence>
<dbReference type="NCBIfam" id="TIGR00496">
    <property type="entry name" value="frr"/>
    <property type="match status" value="1"/>
</dbReference>
<comment type="function">
    <text evidence="5 6">Responsible for the release of ribosomes from messenger RNA at the termination of protein biosynthesis. May increase the efficiency of translation by recycling ribosomes from one round of translation to another.</text>
</comment>
<dbReference type="GO" id="GO:0043023">
    <property type="term" value="F:ribosomal large subunit binding"/>
    <property type="evidence" value="ECO:0007669"/>
    <property type="project" value="TreeGrafter"/>
</dbReference>
<dbReference type="FunFam" id="1.10.132.20:FF:000001">
    <property type="entry name" value="Ribosome-recycling factor"/>
    <property type="match status" value="1"/>
</dbReference>